<dbReference type="NCBIfam" id="NF002745">
    <property type="entry name" value="PRK02749.1"/>
    <property type="match status" value="1"/>
</dbReference>
<dbReference type="PANTHER" id="PTHR34549:SF2">
    <property type="entry name" value="PHOTOSYSTEM I SUBUNIT IV"/>
    <property type="match status" value="1"/>
</dbReference>
<evidence type="ECO:0000256" key="5">
    <source>
        <dbReference type="ARBA" id="ARBA00022531"/>
    </source>
</evidence>
<protein>
    <recommendedName>
        <fullName evidence="4 8">Photosystem I reaction center subunit IV</fullName>
    </recommendedName>
</protein>
<comment type="function">
    <text evidence="1 8">Stabilizes the interaction between PsaC and the PSI core, assists the docking of the ferredoxin to PSI and interacts with ferredoxin-NADP oxidoreductase.</text>
</comment>
<dbReference type="GO" id="GO:0031676">
    <property type="term" value="C:plasma membrane-derived thylakoid membrane"/>
    <property type="evidence" value="ECO:0007669"/>
    <property type="project" value="UniProtKB-SubCell"/>
</dbReference>
<keyword evidence="7 8" id="KW-0472">Membrane</keyword>
<dbReference type="RefSeq" id="WP_106499784.1">
    <property type="nucleotide sequence ID" value="NZ_PXVC01000020.1"/>
</dbReference>
<dbReference type="Gene3D" id="2.30.30.50">
    <property type="match status" value="1"/>
</dbReference>
<dbReference type="AlphaFoldDB" id="A0A2P7EET6"/>
<sequence>MAISRGDKVRIKRPESYWFNEVGTVASIDTSGIRYPVVVRFEKVNYNGFSGVDGGINTNNFSEAELDPA</sequence>
<evidence type="ECO:0000256" key="6">
    <source>
        <dbReference type="ARBA" id="ARBA00022836"/>
    </source>
</evidence>
<evidence type="ECO:0000256" key="2">
    <source>
        <dbReference type="ARBA" id="ARBA00004142"/>
    </source>
</evidence>
<evidence type="ECO:0000313" key="9">
    <source>
        <dbReference type="EMBL" id="PSI01743.1"/>
    </source>
</evidence>
<dbReference type="InterPro" id="IPR008990">
    <property type="entry name" value="Elect_transpt_acc-like_dom_sf"/>
</dbReference>
<organism evidence="9 10">
    <name type="scientific">Synechococcus lacustris str. Tous</name>
    <dbReference type="NCBI Taxonomy" id="1910958"/>
    <lineage>
        <taxon>Bacteria</taxon>
        <taxon>Bacillati</taxon>
        <taxon>Cyanobacteriota</taxon>
        <taxon>Cyanophyceae</taxon>
        <taxon>Synechococcales</taxon>
        <taxon>Synechococcaceae</taxon>
        <taxon>Synechococcus</taxon>
    </lineage>
</organism>
<evidence type="ECO:0000256" key="3">
    <source>
        <dbReference type="ARBA" id="ARBA00007501"/>
    </source>
</evidence>
<comment type="caution">
    <text evidence="9">The sequence shown here is derived from an EMBL/GenBank/DDBJ whole genome shotgun (WGS) entry which is preliminary data.</text>
</comment>
<evidence type="ECO:0000256" key="8">
    <source>
        <dbReference type="HAMAP-Rule" id="MF_00613"/>
    </source>
</evidence>
<dbReference type="EMBL" id="PXVC01000020">
    <property type="protein sequence ID" value="PSI01743.1"/>
    <property type="molecule type" value="Genomic_DNA"/>
</dbReference>
<dbReference type="SUPFAM" id="SSF50090">
    <property type="entry name" value="Electron transport accessory proteins"/>
    <property type="match status" value="1"/>
</dbReference>
<evidence type="ECO:0000256" key="7">
    <source>
        <dbReference type="ARBA" id="ARBA00023136"/>
    </source>
</evidence>
<keyword evidence="5 8" id="KW-0602">Photosynthesis</keyword>
<keyword evidence="6 8" id="KW-0603">Photosystem I</keyword>
<reference evidence="10" key="1">
    <citation type="submission" date="2018-03" db="EMBL/GenBank/DDBJ databases">
        <title>Ecological and genomic features of two cosmopolitan and abundant freshwater picocyanobacteria.</title>
        <authorList>
            <person name="Cabello-Yeves P.J."/>
            <person name="Picazo A."/>
            <person name="Camacho A."/>
            <person name="Callieri C."/>
            <person name="Rosselli R."/>
            <person name="Roda-Garcia J."/>
            <person name="Coutinho F.H."/>
            <person name="Rodriguez-Valera F."/>
        </authorList>
    </citation>
    <scope>NUCLEOTIDE SEQUENCE [LARGE SCALE GENOMIC DNA]</scope>
    <source>
        <strain evidence="10">Tous</strain>
    </source>
</reference>
<dbReference type="HAMAP" id="MF_00613">
    <property type="entry name" value="PSI_PsaE"/>
    <property type="match status" value="1"/>
</dbReference>
<gene>
    <name evidence="8" type="primary">psaE</name>
    <name evidence="9" type="ORF">C7K08_06205</name>
</gene>
<evidence type="ECO:0000256" key="4">
    <source>
        <dbReference type="ARBA" id="ARBA00019865"/>
    </source>
</evidence>
<dbReference type="Pfam" id="PF02427">
    <property type="entry name" value="PSI_PsaE"/>
    <property type="match status" value="1"/>
</dbReference>
<comment type="similarity">
    <text evidence="3 8">Belongs to the PsaE family.</text>
</comment>
<keyword evidence="10" id="KW-1185">Reference proteome</keyword>
<evidence type="ECO:0000313" key="10">
    <source>
        <dbReference type="Proteomes" id="UP000240206"/>
    </source>
</evidence>
<keyword evidence="8" id="KW-0793">Thylakoid</keyword>
<dbReference type="GO" id="GO:0015979">
    <property type="term" value="P:photosynthesis"/>
    <property type="evidence" value="ECO:0007669"/>
    <property type="project" value="UniProtKB-UniRule"/>
</dbReference>
<dbReference type="GO" id="GO:0009538">
    <property type="term" value="C:photosystem I reaction center"/>
    <property type="evidence" value="ECO:0007669"/>
    <property type="project" value="InterPro"/>
</dbReference>
<proteinExistence type="inferred from homology"/>
<dbReference type="InterPro" id="IPR003375">
    <property type="entry name" value="PSI_PsaE"/>
</dbReference>
<accession>A0A2P7EET6</accession>
<dbReference type="Proteomes" id="UP000240206">
    <property type="component" value="Unassembled WGS sequence"/>
</dbReference>
<name>A0A2P7EET6_9SYNE</name>
<comment type="subcellular location">
    <subcellularLocation>
        <location evidence="2 8">Cellular thylakoid membrane</location>
        <topology evidence="2 8">Peripheral membrane protein</topology>
    </subcellularLocation>
</comment>
<dbReference type="PANTHER" id="PTHR34549">
    <property type="entry name" value="PHOTOSYSTEM I REACTION CENTER SUBUNIT IV A, CHLOROPLASTIC-RELATED"/>
    <property type="match status" value="1"/>
</dbReference>
<evidence type="ECO:0000256" key="1">
    <source>
        <dbReference type="ARBA" id="ARBA00001993"/>
    </source>
</evidence>